<reference evidence="3 4" key="1">
    <citation type="submission" date="2021-01" db="EMBL/GenBank/DDBJ databases">
        <title>Whole genome shotgun sequence of Microbispora corallina NBRC 16416.</title>
        <authorList>
            <person name="Komaki H."/>
            <person name="Tamura T."/>
        </authorList>
    </citation>
    <scope>NUCLEOTIDE SEQUENCE [LARGE SCALE GENOMIC DNA]</scope>
    <source>
        <strain evidence="3 4">NBRC 16416</strain>
    </source>
</reference>
<dbReference type="EMBL" id="BOOC01000039">
    <property type="protein sequence ID" value="GIH43477.1"/>
    <property type="molecule type" value="Genomic_DNA"/>
</dbReference>
<accession>A0ABQ4G8W5</accession>
<keyword evidence="1" id="KW-0378">Hydrolase</keyword>
<dbReference type="InterPro" id="IPR029058">
    <property type="entry name" value="AB_hydrolase_fold"/>
</dbReference>
<dbReference type="InterPro" id="IPR000073">
    <property type="entry name" value="AB_hydrolase_1"/>
</dbReference>
<dbReference type="PRINTS" id="PR00111">
    <property type="entry name" value="ABHYDROLASE"/>
</dbReference>
<protein>
    <recommendedName>
        <fullName evidence="2">AB hydrolase-1 domain-containing protein</fullName>
    </recommendedName>
</protein>
<dbReference type="Gene3D" id="3.40.50.1820">
    <property type="entry name" value="alpha/beta hydrolase"/>
    <property type="match status" value="1"/>
</dbReference>
<feature type="domain" description="AB hydrolase-1" evidence="2">
    <location>
        <begin position="22"/>
        <end position="248"/>
    </location>
</feature>
<evidence type="ECO:0000259" key="2">
    <source>
        <dbReference type="Pfam" id="PF00561"/>
    </source>
</evidence>
<dbReference type="Proteomes" id="UP000603904">
    <property type="component" value="Unassembled WGS sequence"/>
</dbReference>
<evidence type="ECO:0000256" key="1">
    <source>
        <dbReference type="ARBA" id="ARBA00022801"/>
    </source>
</evidence>
<proteinExistence type="predicted"/>
<dbReference type="PANTHER" id="PTHR43798:SF31">
    <property type="entry name" value="AB HYDROLASE SUPERFAMILY PROTEIN YCLE"/>
    <property type="match status" value="1"/>
</dbReference>
<dbReference type="InterPro" id="IPR050266">
    <property type="entry name" value="AB_hydrolase_sf"/>
</dbReference>
<gene>
    <name evidence="3" type="ORF">Mco01_64770</name>
</gene>
<dbReference type="PANTHER" id="PTHR43798">
    <property type="entry name" value="MONOACYLGLYCEROL LIPASE"/>
    <property type="match status" value="1"/>
</dbReference>
<dbReference type="RefSeq" id="WP_204060580.1">
    <property type="nucleotide sequence ID" value="NZ_BAAAGP010000013.1"/>
</dbReference>
<comment type="caution">
    <text evidence="3">The sequence shown here is derived from an EMBL/GenBank/DDBJ whole genome shotgun (WGS) entry which is preliminary data.</text>
</comment>
<name>A0ABQ4G8W5_9ACTN</name>
<evidence type="ECO:0000313" key="3">
    <source>
        <dbReference type="EMBL" id="GIH43477.1"/>
    </source>
</evidence>
<evidence type="ECO:0000313" key="4">
    <source>
        <dbReference type="Proteomes" id="UP000603904"/>
    </source>
</evidence>
<dbReference type="SUPFAM" id="SSF53474">
    <property type="entry name" value="alpha/beta-Hydrolases"/>
    <property type="match status" value="1"/>
</dbReference>
<sequence>MESTVLPEPIFARTVGGAGGGLVLFHGANGSIERHFGSILDGLATNHTVVGVDLPGSGATVRSSTPLDIDELADQMVAAADAEGLDTFAIAGISMGGPIAIRAAVRHPERVTALVLTATFARPDTRLRLWNSIWRQLYESGNRELLAQFGTLMAFSAQTLNTLPAERLEVTLARIASTFPPGTVEQADFLERVDVSEDLAQIKVPTLVIITAGDCLVHPSTQRNLVENIPGAKAVEIDTGHAPFGERPQEWLNIITTFLRKGDAE</sequence>
<organism evidence="3 4">
    <name type="scientific">Microbispora corallina</name>
    <dbReference type="NCBI Taxonomy" id="83302"/>
    <lineage>
        <taxon>Bacteria</taxon>
        <taxon>Bacillati</taxon>
        <taxon>Actinomycetota</taxon>
        <taxon>Actinomycetes</taxon>
        <taxon>Streptosporangiales</taxon>
        <taxon>Streptosporangiaceae</taxon>
        <taxon>Microbispora</taxon>
    </lineage>
</organism>
<keyword evidence="4" id="KW-1185">Reference proteome</keyword>
<dbReference type="Pfam" id="PF00561">
    <property type="entry name" value="Abhydrolase_1"/>
    <property type="match status" value="1"/>
</dbReference>